<dbReference type="AlphaFoldDB" id="A0A1M5V2J7"/>
<keyword evidence="3" id="KW-1185">Reference proteome</keyword>
<evidence type="ECO:0000313" key="2">
    <source>
        <dbReference type="EMBL" id="SHH69183.1"/>
    </source>
</evidence>
<keyword evidence="1" id="KW-0472">Membrane</keyword>
<dbReference type="EMBL" id="FQXK01000006">
    <property type="protein sequence ID" value="SHH69183.1"/>
    <property type="molecule type" value="Genomic_DNA"/>
</dbReference>
<evidence type="ECO:0000313" key="3">
    <source>
        <dbReference type="Proteomes" id="UP000184278"/>
    </source>
</evidence>
<gene>
    <name evidence="2" type="ORF">SAMN02745229_00832</name>
</gene>
<name>A0A1M5V2J7_BUTFI</name>
<reference evidence="3" key="1">
    <citation type="submission" date="2016-11" db="EMBL/GenBank/DDBJ databases">
        <authorList>
            <person name="Varghese N."/>
            <person name="Submissions S."/>
        </authorList>
    </citation>
    <scope>NUCLEOTIDE SEQUENCE [LARGE SCALE GENOMIC DNA]</scope>
    <source>
        <strain evidence="3">DSM 3071</strain>
    </source>
</reference>
<dbReference type="RefSeq" id="WP_073385749.1">
    <property type="nucleotide sequence ID" value="NZ_FQXK01000006.1"/>
</dbReference>
<keyword evidence="1" id="KW-1133">Transmembrane helix</keyword>
<proteinExistence type="predicted"/>
<evidence type="ECO:0000256" key="1">
    <source>
        <dbReference type="SAM" id="Phobius"/>
    </source>
</evidence>
<keyword evidence="1" id="KW-0812">Transmembrane</keyword>
<accession>A0A1M5V2J7</accession>
<dbReference type="Proteomes" id="UP000184278">
    <property type="component" value="Unassembled WGS sequence"/>
</dbReference>
<dbReference type="GeneID" id="89511615"/>
<sequence>MNTRISKKISVILTSIIISIVIIGTSLTHSFAQSNVGTTLNTLQTYATAKEYSKAAHYLYSMYKDGGLFELGVESGAPAIRDNKDGTGCGLYQGADRFPNGKPAIYFYYGGMTGGVRTGSGVIISWSWNSDGYENGYYSFEGEFADDLPNGTGTATEVVYYLYTNITTGTYTNGLEDGVMVESQIKEVLEEFEYRDLTYTSVGGVRQDKTQEVADHIYKQIEEYGVEASCTKEEILNELRTWSSLQGGYIYMYDPNYTNVCNHGFGFDEEDSPFCNYEWCVWTTSGSTEGVRHIVS</sequence>
<protein>
    <submittedName>
        <fullName evidence="2">Uncharacterized protein</fullName>
    </submittedName>
</protein>
<feature type="transmembrane region" description="Helical" evidence="1">
    <location>
        <begin position="12"/>
        <end position="32"/>
    </location>
</feature>
<organism evidence="2 3">
    <name type="scientific">Butyrivibrio fibrisolvens DSM 3071</name>
    <dbReference type="NCBI Taxonomy" id="1121131"/>
    <lineage>
        <taxon>Bacteria</taxon>
        <taxon>Bacillati</taxon>
        <taxon>Bacillota</taxon>
        <taxon>Clostridia</taxon>
        <taxon>Lachnospirales</taxon>
        <taxon>Lachnospiraceae</taxon>
        <taxon>Butyrivibrio</taxon>
    </lineage>
</organism>